<comment type="caution">
    <text evidence="2">The sequence shown here is derived from an EMBL/GenBank/DDBJ whole genome shotgun (WGS) entry which is preliminary data.</text>
</comment>
<feature type="transmembrane region" description="Helical" evidence="1">
    <location>
        <begin position="174"/>
        <end position="194"/>
    </location>
</feature>
<name>A0A9D4BTH5_DREPO</name>
<evidence type="ECO:0000256" key="1">
    <source>
        <dbReference type="SAM" id="Phobius"/>
    </source>
</evidence>
<feature type="transmembrane region" description="Helical" evidence="1">
    <location>
        <begin position="206"/>
        <end position="237"/>
    </location>
</feature>
<feature type="transmembrane region" description="Helical" evidence="1">
    <location>
        <begin position="357"/>
        <end position="374"/>
    </location>
</feature>
<feature type="transmembrane region" description="Helical" evidence="1">
    <location>
        <begin position="484"/>
        <end position="506"/>
    </location>
</feature>
<gene>
    <name evidence="2" type="ORF">DPMN_067458</name>
</gene>
<sequence>MLGIALCLDLFFHHVSVYAWYRSLSRPLLSPRVCICLVSLSVSTSYFTRCLYMLGIALCLDPLFHQVRVYAGYRSLSRPPLSPRVCICFVSLSVSTSSFTTCLYMIGIALCLDLFFHHVSVYAYYRSMSRPPLHQVPVYAWYRSLSRPPLSPGVCICFVSISVSTSSFTTCLYMLGIALCLDLFFHHVPVYAWYRSLTRPLLSPRACICLVSLSVSTSSFTTCLYILGIALCLDLFFHHVSVYAGYRSLSRPLLSPGARICLVSLSFLTPSFTTCLYLLGIALCLDLFFHHVPVYAGYRSLSRPLLSPRACICFVSVSFSTSSFTTCLYMLGIALCLNLLFHHVSVYVWYRSLSRPLLSPGACICLVSLFVSTSSFTTCLYMLGIALCLDLLFHQVPVYAGYRSLSRPPLSPRVCICWVSLYVSTSSFSTCLYMLGIGLCLELFFHHVSVYAWCQSLSRPLLSPGACICWVSLSVSTSSFTRCLYMLGIALCIDLVFHQVSVYAWYRSLSRPLLSPRACICLVSFSVSTSSFSTCLYMLGIGLCLELFFHHVSVYAWCQSLSRPLLSPRVCICWVLLSASTSSFTRCLYMLGIALCLDLLFHHVSVYAWYRSLSRHPLSPRVCICLVSLSVSTSSFTTCLYLLGIALCLDLFFHHVPVYAGYRSLSRPLLSPRACICFVSVSFSTSSFTTCLYMLGIALCLDLLFHQVPVYAWYRSLSRPPLSSRVCICLVSLSVSTSPFTTCLYMLGIALCLDLLFQQVPVYAWYHSLSRPPLSPGVCICLVSISVSTFTRCLSVVTSAEDVYVLFFVDNCNLSKNVCSCVSSSSSAMIAHCLFLFHRPI</sequence>
<feature type="transmembrane region" description="Helical" evidence="1">
    <location>
        <begin position="330"/>
        <end position="350"/>
    </location>
</feature>
<reference evidence="2" key="1">
    <citation type="journal article" date="2019" name="bioRxiv">
        <title>The Genome of the Zebra Mussel, Dreissena polymorpha: A Resource for Invasive Species Research.</title>
        <authorList>
            <person name="McCartney M.A."/>
            <person name="Auch B."/>
            <person name="Kono T."/>
            <person name="Mallez S."/>
            <person name="Zhang Y."/>
            <person name="Obille A."/>
            <person name="Becker A."/>
            <person name="Abrahante J.E."/>
            <person name="Garbe J."/>
            <person name="Badalamenti J.P."/>
            <person name="Herman A."/>
            <person name="Mangelson H."/>
            <person name="Liachko I."/>
            <person name="Sullivan S."/>
            <person name="Sone E.D."/>
            <person name="Koren S."/>
            <person name="Silverstein K.A.T."/>
            <person name="Beckman K.B."/>
            <person name="Gohl D.M."/>
        </authorList>
    </citation>
    <scope>NUCLEOTIDE SEQUENCE</scope>
    <source>
        <strain evidence="2">Duluth1</strain>
        <tissue evidence="2">Whole animal</tissue>
    </source>
</reference>
<organism evidence="2 3">
    <name type="scientific">Dreissena polymorpha</name>
    <name type="common">Zebra mussel</name>
    <name type="synonym">Mytilus polymorpha</name>
    <dbReference type="NCBI Taxonomy" id="45954"/>
    <lineage>
        <taxon>Eukaryota</taxon>
        <taxon>Metazoa</taxon>
        <taxon>Spiralia</taxon>
        <taxon>Lophotrochozoa</taxon>
        <taxon>Mollusca</taxon>
        <taxon>Bivalvia</taxon>
        <taxon>Autobranchia</taxon>
        <taxon>Heteroconchia</taxon>
        <taxon>Euheterodonta</taxon>
        <taxon>Imparidentia</taxon>
        <taxon>Neoheterodontei</taxon>
        <taxon>Myida</taxon>
        <taxon>Dreissenoidea</taxon>
        <taxon>Dreissenidae</taxon>
        <taxon>Dreissena</taxon>
    </lineage>
</organism>
<feature type="transmembrane region" description="Helical" evidence="1">
    <location>
        <begin position="257"/>
        <end position="285"/>
    </location>
</feature>
<dbReference type="Proteomes" id="UP000828390">
    <property type="component" value="Unassembled WGS sequence"/>
</dbReference>
<protein>
    <submittedName>
        <fullName evidence="2">Uncharacterized protein</fullName>
    </submittedName>
</protein>
<feature type="transmembrane region" description="Helical" evidence="1">
    <location>
        <begin position="726"/>
        <end position="751"/>
    </location>
</feature>
<evidence type="ECO:0000313" key="2">
    <source>
        <dbReference type="EMBL" id="KAH3708019.1"/>
    </source>
</evidence>
<dbReference type="EMBL" id="JAIWYP010000014">
    <property type="protein sequence ID" value="KAH3708019.1"/>
    <property type="molecule type" value="Genomic_DNA"/>
</dbReference>
<keyword evidence="1" id="KW-1133">Transmembrane helix</keyword>
<keyword evidence="1" id="KW-0812">Transmembrane</keyword>
<keyword evidence="1" id="KW-0472">Membrane</keyword>
<dbReference type="AlphaFoldDB" id="A0A9D4BTH5"/>
<evidence type="ECO:0000313" key="3">
    <source>
        <dbReference type="Proteomes" id="UP000828390"/>
    </source>
</evidence>
<accession>A0A9D4BTH5</accession>
<proteinExistence type="predicted"/>
<keyword evidence="3" id="KW-1185">Reference proteome</keyword>
<reference evidence="2" key="2">
    <citation type="submission" date="2020-11" db="EMBL/GenBank/DDBJ databases">
        <authorList>
            <person name="McCartney M.A."/>
            <person name="Auch B."/>
            <person name="Kono T."/>
            <person name="Mallez S."/>
            <person name="Becker A."/>
            <person name="Gohl D.M."/>
            <person name="Silverstein K.A.T."/>
            <person name="Koren S."/>
            <person name="Bechman K.B."/>
            <person name="Herman A."/>
            <person name="Abrahante J.E."/>
            <person name="Garbe J."/>
        </authorList>
    </citation>
    <scope>NUCLEOTIDE SEQUENCE</scope>
    <source>
        <strain evidence="2">Duluth1</strain>
        <tissue evidence="2">Whole animal</tissue>
    </source>
</reference>
<feature type="transmembrane region" description="Helical" evidence="1">
    <location>
        <begin position="518"/>
        <end position="539"/>
    </location>
</feature>
<feature type="transmembrane region" description="Helical" evidence="1">
    <location>
        <begin position="105"/>
        <end position="125"/>
    </location>
</feature>
<feature type="transmembrane region" description="Helical" evidence="1">
    <location>
        <begin position="414"/>
        <end position="435"/>
    </location>
</feature>
<feature type="transmembrane region" description="Helical" evidence="1">
    <location>
        <begin position="588"/>
        <end position="610"/>
    </location>
</feature>
<feature type="transmembrane region" description="Helical" evidence="1">
    <location>
        <begin position="622"/>
        <end position="653"/>
    </location>
</feature>
<feature type="transmembrane region" description="Helical" evidence="1">
    <location>
        <begin position="692"/>
        <end position="714"/>
    </location>
</feature>
<feature type="transmembrane region" description="Helical" evidence="1">
    <location>
        <begin position="380"/>
        <end position="402"/>
    </location>
</feature>